<evidence type="ECO:0000313" key="2">
    <source>
        <dbReference type="Proteomes" id="UP000001542"/>
    </source>
</evidence>
<dbReference type="KEGG" id="tva:4769905"/>
<dbReference type="VEuPathDB" id="TrichDB:TVAG_399510"/>
<dbReference type="AlphaFoldDB" id="A2E5Y9"/>
<reference evidence="1" key="2">
    <citation type="journal article" date="2007" name="Science">
        <title>Draft genome sequence of the sexually transmitted pathogen Trichomonas vaginalis.</title>
        <authorList>
            <person name="Carlton J.M."/>
            <person name="Hirt R.P."/>
            <person name="Silva J.C."/>
            <person name="Delcher A.L."/>
            <person name="Schatz M."/>
            <person name="Zhao Q."/>
            <person name="Wortman J.R."/>
            <person name="Bidwell S.L."/>
            <person name="Alsmark U.C.M."/>
            <person name="Besteiro S."/>
            <person name="Sicheritz-Ponten T."/>
            <person name="Noel C.J."/>
            <person name="Dacks J.B."/>
            <person name="Foster P.G."/>
            <person name="Simillion C."/>
            <person name="Van de Peer Y."/>
            <person name="Miranda-Saavedra D."/>
            <person name="Barton G.J."/>
            <person name="Westrop G.D."/>
            <person name="Mueller S."/>
            <person name="Dessi D."/>
            <person name="Fiori P.L."/>
            <person name="Ren Q."/>
            <person name="Paulsen I."/>
            <person name="Zhang H."/>
            <person name="Bastida-Corcuera F.D."/>
            <person name="Simoes-Barbosa A."/>
            <person name="Brown M.T."/>
            <person name="Hayes R.D."/>
            <person name="Mukherjee M."/>
            <person name="Okumura C.Y."/>
            <person name="Schneider R."/>
            <person name="Smith A.J."/>
            <person name="Vanacova S."/>
            <person name="Villalvazo M."/>
            <person name="Haas B.J."/>
            <person name="Pertea M."/>
            <person name="Feldblyum T.V."/>
            <person name="Utterback T.R."/>
            <person name="Shu C.L."/>
            <person name="Osoegawa K."/>
            <person name="de Jong P.J."/>
            <person name="Hrdy I."/>
            <person name="Horvathova L."/>
            <person name="Zubacova Z."/>
            <person name="Dolezal P."/>
            <person name="Malik S.B."/>
            <person name="Logsdon J.M. Jr."/>
            <person name="Henze K."/>
            <person name="Gupta A."/>
            <person name="Wang C.C."/>
            <person name="Dunne R.L."/>
            <person name="Upcroft J.A."/>
            <person name="Upcroft P."/>
            <person name="White O."/>
            <person name="Salzberg S.L."/>
            <person name="Tang P."/>
            <person name="Chiu C.-H."/>
            <person name="Lee Y.-S."/>
            <person name="Embley T.M."/>
            <person name="Coombs G.H."/>
            <person name="Mottram J.C."/>
            <person name="Tachezy J."/>
            <person name="Fraser-Liggett C.M."/>
            <person name="Johnson P.J."/>
        </authorList>
    </citation>
    <scope>NUCLEOTIDE SEQUENCE [LARGE SCALE GENOMIC DNA]</scope>
    <source>
        <strain evidence="1">G3</strain>
    </source>
</reference>
<dbReference type="Proteomes" id="UP000001542">
    <property type="component" value="Unassembled WGS sequence"/>
</dbReference>
<sequence length="308" mass="34754">MILESFSQVTSRDNAILELPYYPGLKLEASYNLGNDAYFHSYVSFRPLKISIVPGPNGQYNSIQNQTAVAYTTFKKTINKNIYLLTLGNQNSSFSLYFKQIPKVNIMSRFQIGDGMLSPAIKFSYLGKYIHPVIQISGAAQKLIDVQANDFKFYNFSLVNSMQISTTIGRPDLMLGVQYIKSLRQQGVYSLSTFVRNENEKRVLSLSFVKEDVSFVALQYIRKLKNWNFGISYAISTALLPYLTIASTVELGRSKVQTNVSDKLISSLYSYKVSDNMNFEICGTLNHKAKSYTIGLGFVFNPDDFVST</sequence>
<proteinExistence type="predicted"/>
<dbReference type="VEuPathDB" id="TrichDB:TVAGG3_0337550"/>
<evidence type="ECO:0008006" key="3">
    <source>
        <dbReference type="Google" id="ProtNLM"/>
    </source>
</evidence>
<dbReference type="InParanoid" id="A2E5Y9"/>
<dbReference type="TCDB" id="1.B.8.8.1">
    <property type="family name" value="the mitochondrial and plastid porin (mpp) family"/>
</dbReference>
<protein>
    <recommendedName>
        <fullName evidence="3">Eukaryotic porin family protein</fullName>
    </recommendedName>
</protein>
<dbReference type="Gene3D" id="2.40.160.10">
    <property type="entry name" value="Porin"/>
    <property type="match status" value="1"/>
</dbReference>
<accession>A2E5Y9</accession>
<dbReference type="EMBL" id="DS113310">
    <property type="protein sequence ID" value="EAY11946.1"/>
    <property type="molecule type" value="Genomic_DNA"/>
</dbReference>
<keyword evidence="2" id="KW-1185">Reference proteome</keyword>
<organism evidence="1 2">
    <name type="scientific">Trichomonas vaginalis (strain ATCC PRA-98 / G3)</name>
    <dbReference type="NCBI Taxonomy" id="412133"/>
    <lineage>
        <taxon>Eukaryota</taxon>
        <taxon>Metamonada</taxon>
        <taxon>Parabasalia</taxon>
        <taxon>Trichomonadida</taxon>
        <taxon>Trichomonadidae</taxon>
        <taxon>Trichomonas</taxon>
    </lineage>
</organism>
<dbReference type="RefSeq" id="XP_001324169.1">
    <property type="nucleotide sequence ID" value="XM_001324134.1"/>
</dbReference>
<gene>
    <name evidence="1" type="ORF">TVAG_399510</name>
</gene>
<evidence type="ECO:0000313" key="1">
    <source>
        <dbReference type="EMBL" id="EAY11946.1"/>
    </source>
</evidence>
<reference evidence="1" key="1">
    <citation type="submission" date="2006-10" db="EMBL/GenBank/DDBJ databases">
        <authorList>
            <person name="Amadeo P."/>
            <person name="Zhao Q."/>
            <person name="Wortman J."/>
            <person name="Fraser-Liggett C."/>
            <person name="Carlton J."/>
        </authorList>
    </citation>
    <scope>NUCLEOTIDE SEQUENCE</scope>
    <source>
        <strain evidence="1">G3</strain>
    </source>
</reference>
<name>A2E5Y9_TRIV3</name>
<dbReference type="InterPro" id="IPR023614">
    <property type="entry name" value="Porin_dom_sf"/>
</dbReference>